<evidence type="ECO:0000256" key="9">
    <source>
        <dbReference type="SAM" id="Phobius"/>
    </source>
</evidence>
<name>A0A382NAP8_9ZZZZ</name>
<dbReference type="GO" id="GO:0030001">
    <property type="term" value="P:metal ion transport"/>
    <property type="evidence" value="ECO:0007669"/>
    <property type="project" value="UniProtKB-ARBA"/>
</dbReference>
<feature type="transmembrane region" description="Helical" evidence="9">
    <location>
        <begin position="122"/>
        <end position="141"/>
    </location>
</feature>
<evidence type="ECO:0008006" key="11">
    <source>
        <dbReference type="Google" id="ProtNLM"/>
    </source>
</evidence>
<keyword evidence="5 9" id="KW-0812">Transmembrane</keyword>
<evidence type="ECO:0000256" key="5">
    <source>
        <dbReference type="ARBA" id="ARBA00022692"/>
    </source>
</evidence>
<dbReference type="PANTHER" id="PTHR32024">
    <property type="entry name" value="TRK SYSTEM POTASSIUM UPTAKE PROTEIN TRKG-RELATED"/>
    <property type="match status" value="1"/>
</dbReference>
<evidence type="ECO:0000313" key="10">
    <source>
        <dbReference type="EMBL" id="SVC56842.1"/>
    </source>
</evidence>
<evidence type="ECO:0000256" key="6">
    <source>
        <dbReference type="ARBA" id="ARBA00022989"/>
    </source>
</evidence>
<dbReference type="GO" id="GO:0005886">
    <property type="term" value="C:plasma membrane"/>
    <property type="evidence" value="ECO:0007669"/>
    <property type="project" value="UniProtKB-SubCell"/>
</dbReference>
<comment type="subcellular location">
    <subcellularLocation>
        <location evidence="1">Cell membrane</location>
        <topology evidence="1">Multi-pass membrane protein</topology>
    </subcellularLocation>
</comment>
<evidence type="ECO:0000256" key="8">
    <source>
        <dbReference type="ARBA" id="ARBA00023136"/>
    </source>
</evidence>
<evidence type="ECO:0000256" key="3">
    <source>
        <dbReference type="ARBA" id="ARBA00022448"/>
    </source>
</evidence>
<feature type="transmembrane region" description="Helical" evidence="9">
    <location>
        <begin position="186"/>
        <end position="209"/>
    </location>
</feature>
<keyword evidence="7" id="KW-0406">Ion transport</keyword>
<dbReference type="AlphaFoldDB" id="A0A382NAP8"/>
<gene>
    <name evidence="10" type="ORF">METZ01_LOCUS309696</name>
</gene>
<dbReference type="Pfam" id="PF02386">
    <property type="entry name" value="TrkH"/>
    <property type="match status" value="1"/>
</dbReference>
<dbReference type="PANTHER" id="PTHR32024:SF2">
    <property type="entry name" value="TRK SYSTEM POTASSIUM UPTAKE PROTEIN TRKG-RELATED"/>
    <property type="match status" value="1"/>
</dbReference>
<keyword evidence="3" id="KW-0813">Transport</keyword>
<dbReference type="EMBL" id="UINC01098374">
    <property type="protein sequence ID" value="SVC56842.1"/>
    <property type="molecule type" value="Genomic_DNA"/>
</dbReference>
<keyword evidence="6 9" id="KW-1133">Transmembrane helix</keyword>
<evidence type="ECO:0000256" key="1">
    <source>
        <dbReference type="ARBA" id="ARBA00004651"/>
    </source>
</evidence>
<evidence type="ECO:0000256" key="7">
    <source>
        <dbReference type="ARBA" id="ARBA00023065"/>
    </source>
</evidence>
<dbReference type="InterPro" id="IPR003445">
    <property type="entry name" value="Cat_transpt"/>
</dbReference>
<protein>
    <recommendedName>
        <fullName evidence="11">Potassium transporter</fullName>
    </recommendedName>
</protein>
<keyword evidence="4" id="KW-1003">Cell membrane</keyword>
<feature type="transmembrane region" description="Helical" evidence="9">
    <location>
        <begin position="6"/>
        <end position="26"/>
    </location>
</feature>
<reference evidence="10" key="1">
    <citation type="submission" date="2018-05" db="EMBL/GenBank/DDBJ databases">
        <authorList>
            <person name="Lanie J.A."/>
            <person name="Ng W.-L."/>
            <person name="Kazmierczak K.M."/>
            <person name="Andrzejewski T.M."/>
            <person name="Davidsen T.M."/>
            <person name="Wayne K.J."/>
            <person name="Tettelin H."/>
            <person name="Glass J.I."/>
            <person name="Rusch D."/>
            <person name="Podicherti R."/>
            <person name="Tsui H.-C.T."/>
            <person name="Winkler M.E."/>
        </authorList>
    </citation>
    <scope>NUCLEOTIDE SEQUENCE</scope>
</reference>
<feature type="transmembrane region" description="Helical" evidence="9">
    <location>
        <begin position="248"/>
        <end position="271"/>
    </location>
</feature>
<evidence type="ECO:0000256" key="2">
    <source>
        <dbReference type="ARBA" id="ARBA00009137"/>
    </source>
</evidence>
<proteinExistence type="inferred from homology"/>
<keyword evidence="8 9" id="KW-0472">Membrane</keyword>
<comment type="similarity">
    <text evidence="2">Belongs to the TrkH potassium transport family.</text>
</comment>
<dbReference type="GO" id="GO:0008324">
    <property type="term" value="F:monoatomic cation transmembrane transporter activity"/>
    <property type="evidence" value="ECO:0007669"/>
    <property type="project" value="InterPro"/>
</dbReference>
<organism evidence="10">
    <name type="scientific">marine metagenome</name>
    <dbReference type="NCBI Taxonomy" id="408172"/>
    <lineage>
        <taxon>unclassified sequences</taxon>
        <taxon>metagenomes</taxon>
        <taxon>ecological metagenomes</taxon>
    </lineage>
</organism>
<accession>A0A382NAP8</accession>
<sequence length="278" mass="30748">MKDEEFRFYSFVIGLAVVILVLNTMWQPVAVVNNVTHSVNQNQIVQIGNETYPVTDGKVQYQNQIYFVQDDLEQIIINNTIYDIHQAVPAYKSIGEAFRFVGFQVLAIITTTGYGTADFEQWPFISQVILVFLMFFGGCAGSTGGGMKQVRFLLLIKQGYREIKHLIMPHAVLPVKLNGQVVPPGIMTNILGFFFIGVGVFVMATVTLTGLGLDIISASTAVASALMNIGPGLGSVGPMNNYAHIEPIGKWVLCFCMLLGRLELYTVLVLFTPQLWKK</sequence>
<evidence type="ECO:0000256" key="4">
    <source>
        <dbReference type="ARBA" id="ARBA00022475"/>
    </source>
</evidence>
<feature type="transmembrane region" description="Helical" evidence="9">
    <location>
        <begin position="215"/>
        <end position="236"/>
    </location>
</feature>